<feature type="chain" id="PRO_5002367423" evidence="2">
    <location>
        <begin position="30"/>
        <end position="81"/>
    </location>
</feature>
<dbReference type="eggNOG" id="ENOG502R3WR">
    <property type="taxonomic scope" value="Eukaryota"/>
</dbReference>
<dbReference type="HOGENOM" id="CLU_2658582_0_0_1"/>
<proteinExistence type="predicted"/>
<feature type="region of interest" description="Disordered" evidence="1">
    <location>
        <begin position="46"/>
        <end position="65"/>
    </location>
</feature>
<keyword evidence="2" id="KW-0732">Signal</keyword>
<evidence type="ECO:0000313" key="3">
    <source>
        <dbReference type="EnsemblPlants" id="OPUNC09G12400.1"/>
    </source>
</evidence>
<evidence type="ECO:0000256" key="2">
    <source>
        <dbReference type="SAM" id="SignalP"/>
    </source>
</evidence>
<organism evidence="3">
    <name type="scientific">Oryza punctata</name>
    <name type="common">Red rice</name>
    <dbReference type="NCBI Taxonomy" id="4537"/>
    <lineage>
        <taxon>Eukaryota</taxon>
        <taxon>Viridiplantae</taxon>
        <taxon>Streptophyta</taxon>
        <taxon>Embryophyta</taxon>
        <taxon>Tracheophyta</taxon>
        <taxon>Spermatophyta</taxon>
        <taxon>Magnoliopsida</taxon>
        <taxon>Liliopsida</taxon>
        <taxon>Poales</taxon>
        <taxon>Poaceae</taxon>
        <taxon>BOP clade</taxon>
        <taxon>Oryzoideae</taxon>
        <taxon>Oryzeae</taxon>
        <taxon>Oryzinae</taxon>
        <taxon>Oryza</taxon>
    </lineage>
</organism>
<sequence>MSRQAPLALAAALLLLLAAVAVAPLGATAQGLVQGGGEVARSAANTMAVGADPDPSSADGIPADRAPDARVKISGKLSATN</sequence>
<protein>
    <submittedName>
        <fullName evidence="3">Uncharacterized protein</fullName>
    </submittedName>
</protein>
<dbReference type="Proteomes" id="UP000026962">
    <property type="component" value="Chromosome 9"/>
</dbReference>
<evidence type="ECO:0000313" key="4">
    <source>
        <dbReference type="Proteomes" id="UP000026962"/>
    </source>
</evidence>
<dbReference type="AlphaFoldDB" id="A0A0E0M2G2"/>
<evidence type="ECO:0000256" key="1">
    <source>
        <dbReference type="SAM" id="MobiDB-lite"/>
    </source>
</evidence>
<dbReference type="Gramene" id="OPUNC09G12400.1">
    <property type="protein sequence ID" value="OPUNC09G12400.1"/>
    <property type="gene ID" value="OPUNC09G12400"/>
</dbReference>
<name>A0A0E0M2G2_ORYPU</name>
<feature type="signal peptide" evidence="2">
    <location>
        <begin position="1"/>
        <end position="29"/>
    </location>
</feature>
<reference evidence="3" key="1">
    <citation type="submission" date="2015-04" db="UniProtKB">
        <authorList>
            <consortium name="EnsemblPlants"/>
        </authorList>
    </citation>
    <scope>IDENTIFICATION</scope>
</reference>
<dbReference type="EnsemblPlants" id="OPUNC09G12400.1">
    <property type="protein sequence ID" value="OPUNC09G12400.1"/>
    <property type="gene ID" value="OPUNC09G12400"/>
</dbReference>
<reference evidence="3" key="2">
    <citation type="submission" date="2018-05" db="EMBL/GenBank/DDBJ databases">
        <title>OpunRS2 (Oryza punctata Reference Sequence Version 2).</title>
        <authorList>
            <person name="Zhang J."/>
            <person name="Kudrna D."/>
            <person name="Lee S."/>
            <person name="Talag J."/>
            <person name="Welchert J."/>
            <person name="Wing R.A."/>
        </authorList>
    </citation>
    <scope>NUCLEOTIDE SEQUENCE [LARGE SCALE GENOMIC DNA]</scope>
</reference>
<keyword evidence="4" id="KW-1185">Reference proteome</keyword>
<accession>A0A0E0M2G2</accession>